<reference evidence="5" key="6">
    <citation type="submission" date="2019-10" db="EMBL/GenBank/DDBJ databases">
        <authorList>
            <consortium name="NCBI Pathogen Detection Project"/>
        </authorList>
    </citation>
    <scope>NUCLEOTIDE SEQUENCE</scope>
    <source>
        <strain evidence="5">09CEB371LM</strain>
        <strain evidence="6">Sam_F526FDD3-C0F7-43DB-B204-E231FEF9C926</strain>
    </source>
</reference>
<protein>
    <submittedName>
        <fullName evidence="2">Uncharacterized protein</fullName>
    </submittedName>
</protein>
<evidence type="ECO:0000313" key="11">
    <source>
        <dbReference type="Proteomes" id="UP000840567"/>
    </source>
</evidence>
<reference evidence="2" key="1">
    <citation type="submission" date="2016-01" db="EMBL/GenBank/DDBJ databases">
        <title>Whole Genome Sequence of Listeria monocytogenes Serovar 1/2a Strain IZSAM_Lm_15_17439_A144 responsible of a human outbreak in 2008.</title>
        <authorList>
            <person name="Orsini M."/>
            <person name="Ordinelli A."/>
            <person name="Cornacchia A."/>
            <person name="Acciari V."/>
            <person name="Centorame P."/>
            <person name="Torresi M."/>
            <person name="Pompei A."/>
            <person name="Camma C."/>
            <person name="Gattuso A."/>
            <person name="Gianfranceschi M."/>
            <person name="Pomilio F."/>
        </authorList>
    </citation>
    <scope>NUCLEOTIDE SEQUENCE</scope>
    <source>
        <strain evidence="2">IZSAM_Lm_15_17439_A144</strain>
        <plasmid evidence="2">pLmA144</plasmid>
    </source>
</reference>
<accession>A0A142ECA6</accession>
<geneLocation type="plasmid" evidence="2">
    <name>pLmA144</name>
</geneLocation>
<dbReference type="EMBL" id="DAAEQL010000010">
    <property type="protein sequence ID" value="HAA8491537.1"/>
    <property type="molecule type" value="Genomic_DNA"/>
</dbReference>
<feature type="region of interest" description="Disordered" evidence="1">
    <location>
        <begin position="20"/>
        <end position="59"/>
    </location>
</feature>
<evidence type="ECO:0000313" key="7">
    <source>
        <dbReference type="EMBL" id="KAA9446575.1"/>
    </source>
</evidence>
<reference evidence="4 10" key="5">
    <citation type="submission" date="2019-04" db="EMBL/GenBank/DDBJ databases">
        <authorList>
            <person name="Ashton P.M."/>
            <person name="Dallman T."/>
            <person name="Nair S."/>
            <person name="De Pinna E."/>
            <person name="Peters T."/>
            <person name="Grant K."/>
        </authorList>
    </citation>
    <scope>NUCLEOTIDE SEQUENCE [LARGE SCALE GENOMIC DNA]</scope>
    <source>
        <strain evidence="4 10">406731</strain>
    </source>
</reference>
<feature type="compositionally biased region" description="Basic and acidic residues" evidence="1">
    <location>
        <begin position="20"/>
        <end position="31"/>
    </location>
</feature>
<proteinExistence type="predicted"/>
<evidence type="ECO:0000313" key="10">
    <source>
        <dbReference type="Proteomes" id="UP000566597"/>
    </source>
</evidence>
<dbReference type="RefSeq" id="WP_025370681.1">
    <property type="nucleotide sequence ID" value="NZ_BAAFVF010000023.1"/>
</dbReference>
<evidence type="ECO:0000256" key="1">
    <source>
        <dbReference type="SAM" id="MobiDB-lite"/>
    </source>
</evidence>
<evidence type="ECO:0000313" key="4">
    <source>
        <dbReference type="EMBL" id="EAH0253590.1"/>
    </source>
</evidence>
<dbReference type="Proteomes" id="UP000840567">
    <property type="component" value="Unassembled WGS sequence"/>
</dbReference>
<name>A0A142ECA6_LISMN</name>
<feature type="compositionally biased region" description="Basic and acidic residues" evidence="1">
    <location>
        <begin position="41"/>
        <end position="51"/>
    </location>
</feature>
<evidence type="ECO:0000313" key="6">
    <source>
        <dbReference type="EMBL" id="HAA8491537.1"/>
    </source>
</evidence>
<dbReference type="EMBL" id="KU513859">
    <property type="protein sequence ID" value="AMQ45794.1"/>
    <property type="molecule type" value="Genomic_DNA"/>
</dbReference>
<organism evidence="2">
    <name type="scientific">Listeria monocytogenes</name>
    <dbReference type="NCBI Taxonomy" id="1639"/>
    <lineage>
        <taxon>Bacteria</taxon>
        <taxon>Bacillati</taxon>
        <taxon>Bacillota</taxon>
        <taxon>Bacilli</taxon>
        <taxon>Bacillales</taxon>
        <taxon>Listeriaceae</taxon>
        <taxon>Listeria</taxon>
    </lineage>
</organism>
<dbReference type="EMBL" id="AABEVT010000010">
    <property type="protein sequence ID" value="EAH0253590.1"/>
    <property type="molecule type" value="Genomic_DNA"/>
</dbReference>
<dbReference type="Proteomes" id="UP000840039">
    <property type="component" value="Unassembled WGS sequence"/>
</dbReference>
<evidence type="ECO:0000313" key="2">
    <source>
        <dbReference type="EMBL" id="AMQ45794.1"/>
    </source>
</evidence>
<reference evidence="5 11" key="2">
    <citation type="journal article" date="2018" name="Genome Biol.">
        <title>SKESA: strategic k-mer extension for scrupulous assemblies.</title>
        <authorList>
            <person name="Souvorov A."/>
            <person name="Agarwala R."/>
            <person name="Lipman D.J."/>
        </authorList>
    </citation>
    <scope>NUCLEOTIDE SEQUENCE [LARGE SCALE GENOMIC DNA]</scope>
    <source>
        <strain evidence="5">09CEB371LM</strain>
        <strain evidence="6">Sam_F526FDD3-C0F7-43DB-B204-E231FEF9C926</strain>
    </source>
</reference>
<dbReference type="Proteomes" id="UP000337746">
    <property type="component" value="Unassembled WGS sequence"/>
</dbReference>
<dbReference type="AlphaFoldDB" id="A0A142ECA6"/>
<sequence>MADIKDLGIFGAKNKGLQKIKEASHKKESSSRRSSPIEQKNVVRENRDNKKNIKTNNSVGAPIKNYDRIYVASQPIKLSALLNSTSRVLNEKYMAGYTRDEILRLALDSYIKMNFTKEDKIDLYRDVSKELNLFREKHPTIPRDDMTEEVIEEQSANEIKKNWGL</sequence>
<gene>
    <name evidence="3" type="ORF">BCZ21_14290</name>
    <name evidence="4" type="ORF">D4U23_14450</name>
    <name evidence="7" type="ORF">DCK61_15350</name>
    <name evidence="5" type="ORF">GHH22_14990</name>
    <name evidence="6" type="ORF">GHO09_13550</name>
    <name evidence="2" type="ORF">pA144_0049</name>
</gene>
<dbReference type="EMBL" id="QDAY01000008">
    <property type="protein sequence ID" value="KAA9446575.1"/>
    <property type="molecule type" value="Genomic_DNA"/>
</dbReference>
<dbReference type="Proteomes" id="UP000566597">
    <property type="component" value="Unassembled WGS sequence"/>
</dbReference>
<evidence type="ECO:0000313" key="5">
    <source>
        <dbReference type="EMBL" id="HAA8054442.1"/>
    </source>
</evidence>
<dbReference type="EMBL" id="AABAWE010000009">
    <property type="protein sequence ID" value="EAG2088434.1"/>
    <property type="molecule type" value="Genomic_DNA"/>
</dbReference>
<reference evidence="3 8" key="4">
    <citation type="submission" date="2018-06" db="EMBL/GenBank/DDBJ databases">
        <authorList>
            <consortium name="GenomeTrakr: Next Generation Sequencing Network for Food Pathogen Tracability"/>
        </authorList>
    </citation>
    <scope>NUCLEOTIDE SEQUENCE [LARGE SCALE GENOMIC DNA]</scope>
    <source>
        <strain evidence="3 8">FLAG-54356</strain>
    </source>
</reference>
<dbReference type="EMBL" id="DAAEEB010000014">
    <property type="protein sequence ID" value="HAA8054442.1"/>
    <property type="molecule type" value="Genomic_DNA"/>
</dbReference>
<evidence type="ECO:0000313" key="9">
    <source>
        <dbReference type="Proteomes" id="UP000460224"/>
    </source>
</evidence>
<reference evidence="7 9" key="3">
    <citation type="submission" date="2018-04" db="EMBL/GenBank/DDBJ databases">
        <title>Genome Analysis of a Prevalent Clone of Listeria monocytogenes Sequence Type 87 in China.</title>
        <authorList>
            <person name="Wang Y."/>
        </authorList>
    </citation>
    <scope>NUCLEOTIDE SEQUENCE [LARGE SCALE GENOMIC DNA]</scope>
    <source>
        <strain evidence="7 9">ICDC_LM1523</strain>
    </source>
</reference>
<evidence type="ECO:0000313" key="3">
    <source>
        <dbReference type="EMBL" id="EAG2088434.1"/>
    </source>
</evidence>
<dbReference type="Proteomes" id="UP000460224">
    <property type="component" value="Unassembled WGS sequence"/>
</dbReference>
<keyword evidence="2" id="KW-0614">Plasmid</keyword>
<evidence type="ECO:0000313" key="8">
    <source>
        <dbReference type="Proteomes" id="UP000337746"/>
    </source>
</evidence>